<organism evidence="2 4">
    <name type="scientific">Flavonifractor plautii</name>
    <name type="common">Fusobacterium plautii</name>
    <dbReference type="NCBI Taxonomy" id="292800"/>
    <lineage>
        <taxon>Bacteria</taxon>
        <taxon>Bacillati</taxon>
        <taxon>Bacillota</taxon>
        <taxon>Clostridia</taxon>
        <taxon>Eubacteriales</taxon>
        <taxon>Oscillospiraceae</taxon>
        <taxon>Flavonifractor</taxon>
    </lineage>
</organism>
<protein>
    <submittedName>
        <fullName evidence="2 3">Helix-turn-helix domain</fullName>
    </submittedName>
</protein>
<name>A0A174A2L7_FLAPL</name>
<dbReference type="SUPFAM" id="SSF47413">
    <property type="entry name" value="lambda repressor-like DNA-binding domains"/>
    <property type="match status" value="1"/>
</dbReference>
<reference evidence="3 5" key="2">
    <citation type="journal article" date="2019" name="Nat. Med.">
        <title>A library of human gut bacterial isolates paired with longitudinal multiomics data enables mechanistic microbiome research.</title>
        <authorList>
            <person name="Poyet M."/>
            <person name="Groussin M."/>
            <person name="Gibbons S.M."/>
            <person name="Avila-Pacheco J."/>
            <person name="Jiang X."/>
            <person name="Kearney S.M."/>
            <person name="Perrotta A.R."/>
            <person name="Berdy B."/>
            <person name="Zhao S."/>
            <person name="Lieberman T.D."/>
            <person name="Swanson P.K."/>
            <person name="Smith M."/>
            <person name="Roesemann S."/>
            <person name="Alexander J.E."/>
            <person name="Rich S.A."/>
            <person name="Livny J."/>
            <person name="Vlamakis H."/>
            <person name="Clish C."/>
            <person name="Bullock K."/>
            <person name="Deik A."/>
            <person name="Scott J."/>
            <person name="Pierce K.A."/>
            <person name="Xavier R.J."/>
            <person name="Alm E.J."/>
        </authorList>
    </citation>
    <scope>NUCLEOTIDE SEQUENCE [LARGE SCALE GENOMIC DNA]</scope>
    <source>
        <strain evidence="3 5">BIOML-A2</strain>
    </source>
</reference>
<dbReference type="InterPro" id="IPR001387">
    <property type="entry name" value="Cro/C1-type_HTH"/>
</dbReference>
<sequence length="183" mass="21496">MTVGEKIKKIRTFRGMTQKELGSMLRMGSRGADNRIAQYETNYRVPKAELLDGIAGALNVNPQNFYDPVPDSLDAFIYRLLWLEEDFPGYIHLFQLERCPGDRETESEPVARYEDGKNWPVYPPVGMYFDGELVGDFLREWLLRQRQLAYGEITHDQYFAWKINWPDTSDRCADSTHYVDWRK</sequence>
<proteinExistence type="predicted"/>
<evidence type="ECO:0000313" key="2">
    <source>
        <dbReference type="EMBL" id="CUN81638.1"/>
    </source>
</evidence>
<dbReference type="Gene3D" id="1.10.260.40">
    <property type="entry name" value="lambda repressor-like DNA-binding domains"/>
    <property type="match status" value="1"/>
</dbReference>
<dbReference type="AlphaFoldDB" id="A0A174A2L7"/>
<evidence type="ECO:0000313" key="4">
    <source>
        <dbReference type="Proteomes" id="UP000095746"/>
    </source>
</evidence>
<dbReference type="RefSeq" id="WP_009260868.1">
    <property type="nucleotide sequence ID" value="NZ_JAJCIK010000078.1"/>
</dbReference>
<dbReference type="InterPro" id="IPR010982">
    <property type="entry name" value="Lambda_DNA-bd_dom_sf"/>
</dbReference>
<dbReference type="Proteomes" id="UP000434475">
    <property type="component" value="Unassembled WGS sequence"/>
</dbReference>
<dbReference type="Proteomes" id="UP000095746">
    <property type="component" value="Unassembled WGS sequence"/>
</dbReference>
<dbReference type="SMART" id="SM00530">
    <property type="entry name" value="HTH_XRE"/>
    <property type="match status" value="1"/>
</dbReference>
<evidence type="ECO:0000259" key="1">
    <source>
        <dbReference type="PROSITE" id="PS50943"/>
    </source>
</evidence>
<evidence type="ECO:0000313" key="5">
    <source>
        <dbReference type="Proteomes" id="UP000434475"/>
    </source>
</evidence>
<reference evidence="2 4" key="1">
    <citation type="submission" date="2015-09" db="EMBL/GenBank/DDBJ databases">
        <authorList>
            <consortium name="Pathogen Informatics"/>
        </authorList>
    </citation>
    <scope>NUCLEOTIDE SEQUENCE [LARGE SCALE GENOMIC DNA]</scope>
    <source>
        <strain evidence="2 4">2789STDY5608854</strain>
    </source>
</reference>
<dbReference type="GO" id="GO:0003677">
    <property type="term" value="F:DNA binding"/>
    <property type="evidence" value="ECO:0007669"/>
    <property type="project" value="InterPro"/>
</dbReference>
<dbReference type="EMBL" id="CYZT01000018">
    <property type="protein sequence ID" value="CUN81638.1"/>
    <property type="molecule type" value="Genomic_DNA"/>
</dbReference>
<dbReference type="CDD" id="cd00093">
    <property type="entry name" value="HTH_XRE"/>
    <property type="match status" value="1"/>
</dbReference>
<dbReference type="EMBL" id="WKPR01000029">
    <property type="protein sequence ID" value="MSB21908.1"/>
    <property type="molecule type" value="Genomic_DNA"/>
</dbReference>
<evidence type="ECO:0000313" key="3">
    <source>
        <dbReference type="EMBL" id="MSB21908.1"/>
    </source>
</evidence>
<gene>
    <name evidence="2" type="ORF">ERS852411_00531</name>
    <name evidence="3" type="ORF">GKE97_20730</name>
</gene>
<accession>A0A174A2L7</accession>
<dbReference type="PROSITE" id="PS50943">
    <property type="entry name" value="HTH_CROC1"/>
    <property type="match status" value="1"/>
</dbReference>
<feature type="domain" description="HTH cro/C1-type" evidence="1">
    <location>
        <begin position="7"/>
        <end position="65"/>
    </location>
</feature>
<dbReference type="Pfam" id="PF12844">
    <property type="entry name" value="HTH_19"/>
    <property type="match status" value="1"/>
</dbReference>